<dbReference type="EMBL" id="QSAV01000057">
    <property type="protein sequence ID" value="RGW75389.1"/>
    <property type="molecule type" value="Genomic_DNA"/>
</dbReference>
<reference evidence="3 4" key="1">
    <citation type="submission" date="2018-08" db="EMBL/GenBank/DDBJ databases">
        <title>A genome reference for cultivated species of the human gut microbiota.</title>
        <authorList>
            <person name="Zou Y."/>
            <person name="Xue W."/>
            <person name="Luo G."/>
        </authorList>
    </citation>
    <scope>NUCLEOTIDE SEQUENCE [LARGE SCALE GENOMIC DNA]</scope>
    <source>
        <strain evidence="3 4">AF10-17</strain>
    </source>
</reference>
<organism evidence="3 4">
    <name type="scientific">Segatella copri</name>
    <dbReference type="NCBI Taxonomy" id="165179"/>
    <lineage>
        <taxon>Bacteria</taxon>
        <taxon>Pseudomonadati</taxon>
        <taxon>Bacteroidota</taxon>
        <taxon>Bacteroidia</taxon>
        <taxon>Bacteroidales</taxon>
        <taxon>Prevotellaceae</taxon>
        <taxon>Segatella</taxon>
    </lineage>
</organism>
<feature type="non-terminal residue" evidence="3">
    <location>
        <position position="435"/>
    </location>
</feature>
<feature type="domain" description="BT4734-like N-terminal" evidence="2">
    <location>
        <begin position="59"/>
        <end position="186"/>
    </location>
</feature>
<name>A0AA92W992_9BACT</name>
<feature type="compositionally biased region" description="Basic residues" evidence="1">
    <location>
        <begin position="215"/>
        <end position="226"/>
    </location>
</feature>
<comment type="caution">
    <text evidence="3">The sequence shown here is derived from an EMBL/GenBank/DDBJ whole genome shotgun (WGS) entry which is preliminary data.</text>
</comment>
<sequence>MNGTATMPSYFPCIKSSESHPLADWLYLKSVITSSPELRMMTETYRKRLAISKQFADQYKPEMPAITVSALMNGYGRQLADFLKPTYMLQLDFDHVKKEDMEQLIQLVRGDSHTMVEYITVSGRGFRVFCAYRPVDDDDISVLELFDAVLQKAMAYYTQLLGIAPDKQCVDITRCAGLAYDPDAYFRWDAEPFALGPKDLNPLYTKKALQAKYSARRNAKGGKRSSKVKEEAKSSDKGAPTIEEAASHIKELLDLWGYRFEPEHHNEYVWHFADICIYYGIPQEEVLTYTDREFGTSYEDTASVIKSRYKHLNKFGIWHFYRHGEGRSAKPSVRGIKQWLLTHYLFRRNVLTGFYEVESRFVLDGKYPDWVRIDDNIENSIWSEMDESGLHLSEKTLHNIINSDFSEPFDPLDDYLRSLPKWKKGEDPDYIDQLA</sequence>
<proteinExistence type="predicted"/>
<dbReference type="AlphaFoldDB" id="A0AA92W992"/>
<dbReference type="InterPro" id="IPR014907">
    <property type="entry name" value="BT4734-like_N"/>
</dbReference>
<dbReference type="Pfam" id="PF08800">
    <property type="entry name" value="BT4734-like_N"/>
    <property type="match status" value="1"/>
</dbReference>
<evidence type="ECO:0000313" key="4">
    <source>
        <dbReference type="Proteomes" id="UP000285776"/>
    </source>
</evidence>
<dbReference type="Proteomes" id="UP000285776">
    <property type="component" value="Unassembled WGS sequence"/>
</dbReference>
<protein>
    <recommendedName>
        <fullName evidence="2">BT4734-like N-terminal domain-containing protein</fullName>
    </recommendedName>
</protein>
<evidence type="ECO:0000256" key="1">
    <source>
        <dbReference type="SAM" id="MobiDB-lite"/>
    </source>
</evidence>
<accession>A0AA92W992</accession>
<gene>
    <name evidence="3" type="ORF">DWV53_13365</name>
</gene>
<feature type="compositionally biased region" description="Basic and acidic residues" evidence="1">
    <location>
        <begin position="227"/>
        <end position="236"/>
    </location>
</feature>
<feature type="region of interest" description="Disordered" evidence="1">
    <location>
        <begin position="215"/>
        <end position="240"/>
    </location>
</feature>
<evidence type="ECO:0000259" key="2">
    <source>
        <dbReference type="Pfam" id="PF08800"/>
    </source>
</evidence>
<evidence type="ECO:0000313" key="3">
    <source>
        <dbReference type="EMBL" id="RGW75389.1"/>
    </source>
</evidence>